<evidence type="ECO:0000313" key="1">
    <source>
        <dbReference type="EMBL" id="SDG52197.1"/>
    </source>
</evidence>
<dbReference type="EMBL" id="FNCE01000018">
    <property type="protein sequence ID" value="SDG52197.1"/>
    <property type="molecule type" value="Genomic_DNA"/>
</dbReference>
<accession>A0A1G7UXG7</accession>
<reference evidence="1 2" key="1">
    <citation type="submission" date="2016-10" db="EMBL/GenBank/DDBJ databases">
        <authorList>
            <person name="de Groot N.N."/>
        </authorList>
    </citation>
    <scope>NUCLEOTIDE SEQUENCE [LARGE SCALE GENOMIC DNA]</scope>
    <source>
        <strain evidence="1 2">DSM 25584</strain>
    </source>
</reference>
<protein>
    <submittedName>
        <fullName evidence="1">PAS domain-containing protein</fullName>
    </submittedName>
</protein>
<gene>
    <name evidence="1" type="ORF">SAMN05216241_1182</name>
</gene>
<dbReference type="STRING" id="1082479.SAMN05216241_1182"/>
<name>A0A1G7UXG7_9PROT</name>
<dbReference type="Pfam" id="PF07310">
    <property type="entry name" value="PAS_5"/>
    <property type="match status" value="1"/>
</dbReference>
<organism evidence="1 2">
    <name type="scientific">Limimonas halophila</name>
    <dbReference type="NCBI Taxonomy" id="1082479"/>
    <lineage>
        <taxon>Bacteria</taxon>
        <taxon>Pseudomonadati</taxon>
        <taxon>Pseudomonadota</taxon>
        <taxon>Alphaproteobacteria</taxon>
        <taxon>Rhodospirillales</taxon>
        <taxon>Rhodovibrionaceae</taxon>
        <taxon>Limimonas</taxon>
    </lineage>
</organism>
<sequence>MDAVHSAEDFATVIADPDGVPPHADDQLNHLARLWFAHLERDALPSRAEIDPVDFPRLLPGVMLLDCLRDGGFRIRVAGAHHRDVFGFEPTGLTLVEALPDIPESEPEWEDARTCRGRCRPVFRDGHMRWRAPGAALRFQRLLLPIAGSERVRVTQLLAATRIYDGEGRLWR</sequence>
<evidence type="ECO:0000313" key="2">
    <source>
        <dbReference type="Proteomes" id="UP000199415"/>
    </source>
</evidence>
<keyword evidence="2" id="KW-1185">Reference proteome</keyword>
<proteinExistence type="predicted"/>
<dbReference type="RefSeq" id="WP_176758692.1">
    <property type="nucleotide sequence ID" value="NZ_FNCE01000018.1"/>
</dbReference>
<dbReference type="Proteomes" id="UP000199415">
    <property type="component" value="Unassembled WGS sequence"/>
</dbReference>
<dbReference type="AlphaFoldDB" id="A0A1G7UXG7"/>
<dbReference type="InterPro" id="IPR009922">
    <property type="entry name" value="DUF1457"/>
</dbReference>